<sequence>MSSPLDNTDIHIDLIDFHVGSPVISNPPNPPPIDNLHQVSDSLIDTELPIFEQKLQSATSSSVSCHSRRPSIDVEDILIDIDSDEYDRDSIDGEEVEKDFLDLCQGGENGNDATSLPVDNFEALLVLKNLDDLLNATLEESENALDTNRNPVEDDDGSDEQSERIIVDCLEDLDNYLRAIDDYDSESGDSVYSVERSSTKWSASLSDLTGSCDKFTCSQEFNEELARHKLRQMEENYSRFVSMGVVNRGYVNTEDPAACDFTVEGQRWCGRRPSSACAGTTSGPSKRKRVLRAATMAATVRKERPRLLNRRNSLTNTRAVLPDRLHSLFRPIAACSAPTSPETPSLDQERQADRRCTAELSCSSASALDDASMGKEDSNGTGRGTWLRTSMRRLQQLPLPGEEGEGSGGVAGNRLEVAGGDVRPVSAPSRLPPTGSSAGRSSRSRSRNSVSQEPNGRARSSSASSRSRRPRSLSSSVTSLASSVESTPSCAPPVEESRTSNNAQEASSNNARRPCDRQRSTEMPESDSPLGKWPHSLSSMMACLGCTLGLFNISRFAILSIHFGANFIFQFILLTVAFGLPLFTLQLCLGQQLGAGVVDMWRISPLFQGVGVSLLIAQALTGLYSIIGVSWMFVFFRDSFITTVDKYRWAEPFAYYRKESHLSQNGTYKLQETIPDYFNGIVLQRYHLPTGTAYGTIKFQLAFNLAVVWMIVFVSLSKGLRSYGKVVYVFTLLPVFGTFVLCAKILGLMPAEFVNTIFPETSWSEFFLNSRSWLAAAQEVFLTWGLMGAAIMQIASHNKHKHLLQRDSSLIAVITISVLLLVAFLANTCVQILKYYGYSYYPSSFERMSSYQFLRSVKDPLPPSLFNTPVRYMVHNSFIMGEKVVRPGVDNTHESGYQVLRLATELLPATFAVMGADQVSPFWAVLTYFIFIMFGIAQQLAVWHCVITGIMAIKTKVLKSWETTITFFSCACGFILGLPMVTELGIYVVYFMDYTMGSIWWLTIVVLLQIVAVFMVRGRPYSGDTVVATLFNQHSYNCLFGWAPALLSFTWNVILPVALMVLCITTFKNGSFRDMFIWHHAPFSDYWPLWARQIGSMMQLLPVLCVPLVAVIQSYRYLNNGPSDILDRIQLLYRPPIGEHMEDPPATNPATGNSNNASNPASEDPPPKYTPPPSYTTATGARLAKFLRQSIRRSMRRIANVLGEVGVAGPSRTRPSVIESLEPPPPDYNSVFVEMNNTTTSSPARISTLERLRNLQSSPNALTAAEVASILRSSFRRNSTRTPEHASRDATFADNGVASLSAEHLVDAAAPIGETSLVLNIQEPEDDSKIESNSSVI</sequence>
<dbReference type="OrthoDB" id="6366319at2759"/>
<feature type="region of interest" description="Disordered" evidence="9">
    <location>
        <begin position="1140"/>
        <end position="1177"/>
    </location>
</feature>
<dbReference type="GeneID" id="115876155"/>
<dbReference type="Proteomes" id="UP000504635">
    <property type="component" value="Unplaced"/>
</dbReference>
<feature type="compositionally biased region" description="Low complexity" evidence="9">
    <location>
        <begin position="500"/>
        <end position="511"/>
    </location>
</feature>
<dbReference type="InterPro" id="IPR000175">
    <property type="entry name" value="Na/ntran_symport"/>
</dbReference>
<comment type="similarity">
    <text evidence="2">Belongs to the sodium:neurotransmitter symporter (SNF) (TC 2.A.22) family.</text>
</comment>
<evidence type="ECO:0000256" key="9">
    <source>
        <dbReference type="SAM" id="MobiDB-lite"/>
    </source>
</evidence>
<evidence type="ECO:0000256" key="4">
    <source>
        <dbReference type="ARBA" id="ARBA00022692"/>
    </source>
</evidence>
<feature type="transmembrane region" description="Helical" evidence="10">
    <location>
        <begin position="693"/>
        <end position="714"/>
    </location>
</feature>
<protein>
    <submittedName>
        <fullName evidence="12 13">Uncharacterized protein LOC115876155</fullName>
    </submittedName>
</protein>
<feature type="binding site" evidence="8">
    <location>
        <position position="552"/>
    </location>
    <ligand>
        <name>Na(+)</name>
        <dbReference type="ChEBI" id="CHEBI:29101"/>
        <label>1</label>
    </ligand>
</feature>
<evidence type="ECO:0000313" key="12">
    <source>
        <dbReference type="RefSeq" id="XP_030747699.1"/>
    </source>
</evidence>
<evidence type="ECO:0000256" key="6">
    <source>
        <dbReference type="ARBA" id="ARBA00022989"/>
    </source>
</evidence>
<evidence type="ECO:0000256" key="7">
    <source>
        <dbReference type="ARBA" id="ARBA00023136"/>
    </source>
</evidence>
<keyword evidence="6 10" id="KW-1133">Transmembrane helix</keyword>
<evidence type="ECO:0000256" key="3">
    <source>
        <dbReference type="ARBA" id="ARBA00022448"/>
    </source>
</evidence>
<feature type="transmembrane region" description="Helical" evidence="10">
    <location>
        <begin position="610"/>
        <end position="636"/>
    </location>
</feature>
<gene>
    <name evidence="12 13" type="primary">LOC115876155</name>
</gene>
<keyword evidence="8" id="KW-0479">Metal-binding</keyword>
<accession>A0A6J2X9R6</accession>
<dbReference type="RefSeq" id="XP_030747700.1">
    <property type="nucleotide sequence ID" value="XM_030891840.1"/>
</dbReference>
<feature type="region of interest" description="Disordered" evidence="9">
    <location>
        <begin position="142"/>
        <end position="161"/>
    </location>
</feature>
<keyword evidence="5" id="KW-0769">Symport</keyword>
<keyword evidence="11" id="KW-1185">Reference proteome</keyword>
<evidence type="ECO:0000313" key="11">
    <source>
        <dbReference type="Proteomes" id="UP000504635"/>
    </source>
</evidence>
<proteinExistence type="inferred from homology"/>
<feature type="region of interest" description="Disordered" evidence="9">
    <location>
        <begin position="335"/>
        <end position="354"/>
    </location>
</feature>
<feature type="transmembrane region" description="Helical" evidence="10">
    <location>
        <begin position="808"/>
        <end position="833"/>
    </location>
</feature>
<organism evidence="11 13">
    <name type="scientific">Sitophilus oryzae</name>
    <name type="common">Rice weevil</name>
    <name type="synonym">Curculio oryzae</name>
    <dbReference type="NCBI Taxonomy" id="7048"/>
    <lineage>
        <taxon>Eukaryota</taxon>
        <taxon>Metazoa</taxon>
        <taxon>Ecdysozoa</taxon>
        <taxon>Arthropoda</taxon>
        <taxon>Hexapoda</taxon>
        <taxon>Insecta</taxon>
        <taxon>Pterygota</taxon>
        <taxon>Neoptera</taxon>
        <taxon>Endopterygota</taxon>
        <taxon>Coleoptera</taxon>
        <taxon>Polyphaga</taxon>
        <taxon>Cucujiformia</taxon>
        <taxon>Curculionidae</taxon>
        <taxon>Dryophthorinae</taxon>
        <taxon>Sitophilus</taxon>
    </lineage>
</organism>
<dbReference type="GO" id="GO:0005283">
    <property type="term" value="F:amino acid:sodium symporter activity"/>
    <property type="evidence" value="ECO:0007669"/>
    <property type="project" value="TreeGrafter"/>
</dbReference>
<evidence type="ECO:0000256" key="5">
    <source>
        <dbReference type="ARBA" id="ARBA00022847"/>
    </source>
</evidence>
<feature type="compositionally biased region" description="Pro residues" evidence="9">
    <location>
        <begin position="1163"/>
        <end position="1174"/>
    </location>
</feature>
<feature type="transmembrane region" description="Helical" evidence="10">
    <location>
        <begin position="1039"/>
        <end position="1067"/>
    </location>
</feature>
<feature type="transmembrane region" description="Helical" evidence="10">
    <location>
        <begin position="541"/>
        <end position="561"/>
    </location>
</feature>
<dbReference type="SUPFAM" id="SSF161070">
    <property type="entry name" value="SNF-like"/>
    <property type="match status" value="1"/>
</dbReference>
<evidence type="ECO:0000256" key="10">
    <source>
        <dbReference type="SAM" id="Phobius"/>
    </source>
</evidence>
<feature type="compositionally biased region" description="Polar residues" evidence="9">
    <location>
        <begin position="337"/>
        <end position="346"/>
    </location>
</feature>
<feature type="transmembrane region" description="Helical" evidence="10">
    <location>
        <begin position="726"/>
        <end position="746"/>
    </location>
</feature>
<dbReference type="PROSITE" id="PS50267">
    <property type="entry name" value="NA_NEUROTRAN_SYMP_3"/>
    <property type="match status" value="1"/>
</dbReference>
<dbReference type="PANTHER" id="PTHR11616">
    <property type="entry name" value="SODIUM/CHLORIDE DEPENDENT TRANSPORTER"/>
    <property type="match status" value="1"/>
</dbReference>
<evidence type="ECO:0000256" key="2">
    <source>
        <dbReference type="ARBA" id="ARBA00006459"/>
    </source>
</evidence>
<feature type="compositionally biased region" description="Polar residues" evidence="9">
    <location>
        <begin position="1148"/>
        <end position="1161"/>
    </location>
</feature>
<dbReference type="InterPro" id="IPR037272">
    <property type="entry name" value="SNS_sf"/>
</dbReference>
<feature type="region of interest" description="Disordered" evidence="9">
    <location>
        <begin position="420"/>
        <end position="531"/>
    </location>
</feature>
<comment type="subcellular location">
    <subcellularLocation>
        <location evidence="1">Membrane</location>
        <topology evidence="1">Multi-pass membrane protein</topology>
    </subcellularLocation>
</comment>
<feature type="compositionally biased region" description="Low complexity" evidence="9">
    <location>
        <begin position="436"/>
        <end position="465"/>
    </location>
</feature>
<feature type="compositionally biased region" description="Basic and acidic residues" evidence="9">
    <location>
        <begin position="513"/>
        <end position="522"/>
    </location>
</feature>
<dbReference type="CTD" id="36747"/>
<keyword evidence="4 10" id="KW-0812">Transmembrane</keyword>
<keyword evidence="7 10" id="KW-0472">Membrane</keyword>
<dbReference type="PANTHER" id="PTHR11616:SF323">
    <property type="entry name" value="SODIUM-DEPENDENT TRANSPORTER BEDRAGGLED"/>
    <property type="match status" value="1"/>
</dbReference>
<dbReference type="GO" id="GO:0015179">
    <property type="term" value="F:L-amino acid transmembrane transporter activity"/>
    <property type="evidence" value="ECO:0007669"/>
    <property type="project" value="TreeGrafter"/>
</dbReference>
<evidence type="ECO:0000256" key="8">
    <source>
        <dbReference type="PIRSR" id="PIRSR600175-1"/>
    </source>
</evidence>
<dbReference type="GO" id="GO:0046872">
    <property type="term" value="F:metal ion binding"/>
    <property type="evidence" value="ECO:0007669"/>
    <property type="project" value="UniProtKB-KW"/>
</dbReference>
<feature type="region of interest" description="Disordered" evidence="9">
    <location>
        <begin position="363"/>
        <end position="388"/>
    </location>
</feature>
<feature type="transmembrane region" description="Helical" evidence="10">
    <location>
        <begin position="567"/>
        <end position="589"/>
    </location>
</feature>
<dbReference type="GO" id="GO:0005886">
    <property type="term" value="C:plasma membrane"/>
    <property type="evidence" value="ECO:0007669"/>
    <property type="project" value="TreeGrafter"/>
</dbReference>
<evidence type="ECO:0000256" key="1">
    <source>
        <dbReference type="ARBA" id="ARBA00004141"/>
    </source>
</evidence>
<name>A0A6J2X9R6_SITOR</name>
<dbReference type="Pfam" id="PF00209">
    <property type="entry name" value="SNF"/>
    <property type="match status" value="1"/>
</dbReference>
<feature type="binding site" evidence="8">
    <location>
        <position position="545"/>
    </location>
    <ligand>
        <name>Na(+)</name>
        <dbReference type="ChEBI" id="CHEBI:29101"/>
        <label>1</label>
    </ligand>
</feature>
<dbReference type="RefSeq" id="XP_030747699.1">
    <property type="nucleotide sequence ID" value="XM_030891839.1"/>
</dbReference>
<keyword evidence="8" id="KW-0915">Sodium</keyword>
<feature type="transmembrane region" description="Helical" evidence="10">
    <location>
        <begin position="998"/>
        <end position="1018"/>
    </location>
</feature>
<feature type="transmembrane region" description="Helical" evidence="10">
    <location>
        <begin position="928"/>
        <end position="953"/>
    </location>
</feature>
<dbReference type="KEGG" id="soy:115876155"/>
<reference evidence="12 13" key="1">
    <citation type="submission" date="2025-04" db="UniProtKB">
        <authorList>
            <consortium name="RefSeq"/>
        </authorList>
    </citation>
    <scope>IDENTIFICATION</scope>
    <source>
        <tissue evidence="12 13">Gonads</tissue>
    </source>
</reference>
<dbReference type="GO" id="GO:0089718">
    <property type="term" value="P:amino acid import across plasma membrane"/>
    <property type="evidence" value="ECO:0007669"/>
    <property type="project" value="TreeGrafter"/>
</dbReference>
<dbReference type="PRINTS" id="PR00176">
    <property type="entry name" value="NANEUSMPORT"/>
</dbReference>
<evidence type="ECO:0000313" key="13">
    <source>
        <dbReference type="RefSeq" id="XP_030747700.1"/>
    </source>
</evidence>
<feature type="transmembrane region" description="Helical" evidence="10">
    <location>
        <begin position="965"/>
        <end position="992"/>
    </location>
</feature>
<feature type="compositionally biased region" description="Low complexity" evidence="9">
    <location>
        <begin position="472"/>
        <end position="487"/>
    </location>
</feature>
<keyword evidence="3" id="KW-0813">Transport</keyword>